<dbReference type="PANTHER" id="PTHR30627:SF24">
    <property type="entry name" value="PENICILLIN-BINDING PROTEIN 4B"/>
    <property type="match status" value="1"/>
</dbReference>
<dbReference type="InterPro" id="IPR050515">
    <property type="entry name" value="Beta-lactam/transpept"/>
</dbReference>
<proteinExistence type="predicted"/>
<evidence type="ECO:0000259" key="3">
    <source>
        <dbReference type="Pfam" id="PF21922"/>
    </source>
</evidence>
<dbReference type="OrthoDB" id="9766847at2"/>
<dbReference type="Pfam" id="PF00905">
    <property type="entry name" value="Transpeptidase"/>
    <property type="match status" value="1"/>
</dbReference>
<feature type="transmembrane region" description="Helical" evidence="1">
    <location>
        <begin position="12"/>
        <end position="31"/>
    </location>
</feature>
<protein>
    <submittedName>
        <fullName evidence="4">Putative penicillin-binding protein A</fullName>
    </submittedName>
</protein>
<dbReference type="SUPFAM" id="SSF56601">
    <property type="entry name" value="beta-lactamase/transpeptidase-like"/>
    <property type="match status" value="1"/>
</dbReference>
<dbReference type="AlphaFoldDB" id="A0A133NP15"/>
<gene>
    <name evidence="4" type="ORF">HMPREF3216_00818</name>
</gene>
<evidence type="ECO:0000259" key="2">
    <source>
        <dbReference type="Pfam" id="PF00905"/>
    </source>
</evidence>
<dbReference type="GO" id="GO:0005886">
    <property type="term" value="C:plasma membrane"/>
    <property type="evidence" value="ECO:0007669"/>
    <property type="project" value="TreeGrafter"/>
</dbReference>
<dbReference type="GO" id="GO:0008658">
    <property type="term" value="F:penicillin binding"/>
    <property type="evidence" value="ECO:0007669"/>
    <property type="project" value="InterPro"/>
</dbReference>
<dbReference type="GO" id="GO:0071972">
    <property type="term" value="F:peptidoglycan L,D-transpeptidase activity"/>
    <property type="evidence" value="ECO:0007669"/>
    <property type="project" value="TreeGrafter"/>
</dbReference>
<dbReference type="Pfam" id="PF21922">
    <property type="entry name" value="PBP_dimer_2"/>
    <property type="match status" value="1"/>
</dbReference>
<dbReference type="InterPro" id="IPR001460">
    <property type="entry name" value="PCN-bd_Tpept"/>
</dbReference>
<sequence length="493" mass="52330">MGVNLMNKCLKQLFTAVVVLFVILCISSTYITSIKANELNSDPRNRRALYHEFGSPRGAILASDGTVLAKSDPSKDAFVYQRSYSNGAVYAPITGYYSISQRADRGIEASRNQLLSGESDALFLQKFKSLFTGVENRGASIETSINTKLQTLAYNLLKDKNGALVAIEPKTGRILAMVSTPSYDPSSLASHNAANANRAYKDLVSNIYNPMLNRSISELYAPGSTFKTVVAATALETGKYDLNTSIPAGSVYTLPGTQTHLTNVVPSASGTNGQISFEDALAYSSNTAFAQLGVSLGSDAIVKQAKKFGLFSSFTLDGSDSTGFPMRVVASLLNQKPTQDKLALQSIGQGDARVTPLQNAMIAAAIANNGTLMKPTLVDCVRSSDLSVISQTTPTVMSQALSAQSAAKLNAMMQSVVVKSNPNLSLPNVHVAAKSGTAQIGFRNQAINGWVIGFAPAEDPKIAVAVVIHNASTYGTLTAGPIMRQVMKEALKQ</sequence>
<name>A0A133NP15_GARVA</name>
<feature type="domain" description="Penicillin binding protein A dimerisation" evidence="3">
    <location>
        <begin position="57"/>
        <end position="141"/>
    </location>
</feature>
<evidence type="ECO:0000313" key="5">
    <source>
        <dbReference type="Proteomes" id="UP000070558"/>
    </source>
</evidence>
<keyword evidence="1" id="KW-0812">Transmembrane</keyword>
<comment type="caution">
    <text evidence="4">The sequence shown here is derived from an EMBL/GenBank/DDBJ whole genome shotgun (WGS) entry which is preliminary data.</text>
</comment>
<dbReference type="InterPro" id="IPR054120">
    <property type="entry name" value="PBPA_dimer"/>
</dbReference>
<keyword evidence="1" id="KW-0472">Membrane</keyword>
<dbReference type="GO" id="GO:0071555">
    <property type="term" value="P:cell wall organization"/>
    <property type="evidence" value="ECO:0007669"/>
    <property type="project" value="TreeGrafter"/>
</dbReference>
<reference evidence="4 5" key="1">
    <citation type="submission" date="2016-01" db="EMBL/GenBank/DDBJ databases">
        <authorList>
            <person name="Oliw E.H."/>
        </authorList>
    </citation>
    <scope>NUCLEOTIDE SEQUENCE [LARGE SCALE GENOMIC DNA]</scope>
    <source>
        <strain evidence="4 5">GED7760B</strain>
    </source>
</reference>
<accession>A0A133NP15</accession>
<dbReference type="Proteomes" id="UP000070558">
    <property type="component" value="Unassembled WGS sequence"/>
</dbReference>
<dbReference type="PATRIC" id="fig|2702.99.peg.799"/>
<dbReference type="PANTHER" id="PTHR30627">
    <property type="entry name" value="PEPTIDOGLYCAN D,D-TRANSPEPTIDASE"/>
    <property type="match status" value="1"/>
</dbReference>
<evidence type="ECO:0000256" key="1">
    <source>
        <dbReference type="SAM" id="Phobius"/>
    </source>
</evidence>
<feature type="domain" description="Penicillin-binding protein transpeptidase" evidence="2">
    <location>
        <begin position="162"/>
        <end position="488"/>
    </location>
</feature>
<dbReference type="Gene3D" id="3.90.1310.10">
    <property type="entry name" value="Penicillin-binding protein 2a (Domain 2)"/>
    <property type="match status" value="1"/>
</dbReference>
<evidence type="ECO:0000313" key="4">
    <source>
        <dbReference type="EMBL" id="KXA18031.1"/>
    </source>
</evidence>
<dbReference type="InterPro" id="IPR012338">
    <property type="entry name" value="Beta-lactam/transpept-like"/>
</dbReference>
<organism evidence="4 5">
    <name type="scientific">Gardnerella vaginalis</name>
    <dbReference type="NCBI Taxonomy" id="2702"/>
    <lineage>
        <taxon>Bacteria</taxon>
        <taxon>Bacillati</taxon>
        <taxon>Actinomycetota</taxon>
        <taxon>Actinomycetes</taxon>
        <taxon>Bifidobacteriales</taxon>
        <taxon>Bifidobacteriaceae</taxon>
        <taxon>Gardnerella</taxon>
    </lineage>
</organism>
<keyword evidence="1" id="KW-1133">Transmembrane helix</keyword>
<dbReference type="Gene3D" id="3.40.710.10">
    <property type="entry name" value="DD-peptidase/beta-lactamase superfamily"/>
    <property type="match status" value="1"/>
</dbReference>
<dbReference type="EMBL" id="LRQA01000040">
    <property type="protein sequence ID" value="KXA18031.1"/>
    <property type="molecule type" value="Genomic_DNA"/>
</dbReference>